<dbReference type="PANTHER" id="PTHR14296">
    <property type="entry name" value="REMODELING AND SPACING FACTOR 1"/>
    <property type="match status" value="1"/>
</dbReference>
<feature type="region of interest" description="Disordered" evidence="2">
    <location>
        <begin position="1255"/>
        <end position="1274"/>
    </location>
</feature>
<sequence length="1567" mass="180567">MDLPEHLYNWLQTLGIIPYSDNAESDRYSLPEEIVESLESGDCVTLLVKHLNQIKNNFERLTTPIPELNTLKPVTNLSAKLYNWNIIVQALQLLGVTIDPDTKSLIVAGDREMITEVLEQIYQAAKPQAENPPPQPTQVYKKAITTSEGGVIIDSIDSSKPLFEADTCLEFFILSFCHNFNITPKQAAGLLTQGYKYLAHIVAKGLKGDFEPVIIWLQDIYSNTERLHGLIQNEISGGSMNFVLSAFKPGLISKEMEASQWTYRVYSKLCLELAENDSLKEAWNWFINGTSCIELCLKSLKRHGNAIFPNLVEFLLQIGQQNYVELFTLHLRNAIPDSKEYLNLMNDFLPLLSESQTAYDDIADSGVVGYWLELGMREAESGQNHDPGTRSCALYFLLHLLTEFFPKISSNEILVNAVLSLLNRTCRDESKALQNMAVGMLFLLLEFFAGEKSNYAPIVYRTLTFLLVENYSHNEMREYLECNFRMTYKTIGSIPVGVLLEPLVKRLQLSEVHLDVFDFDFLVALSQHPSLTVKHAIQLIDIVGKTYLNDLIRSRACGVPFTYLADRFVETEAMQDYLYMFSRYSLNLVLTCEQQNYQVKQGNPKNKHSISEAQMDELRQQRNLILDMISWIVQQWQESLNEKLKNLILQTNYAFFQVLGLNCKSILEVLSLFGEPEQLVKSFEQENAELIVPHEEEGEDEDAKGSENYQIVPVEEGNSENQGNKEKKGQFPWDRAFSDIEKAKKKRLEKELKAKEEEEKKQKALEQNKKKLQKQLEIRKVEQGRHRDANDISMYEEGVATKYIAPPDEITLKEFSSAESDEQEAIDLLLKKYSRVFKILFVKYSGTGHARKNGAVSSFDYLADRKSKLTEAEMIKVLIDHSVIPKLLTKEELKTIMKTYLLKIVKQNDLSNVDYDGFKGLFCQIAWFIYSRNPHDFSHLPAIIPIQTLLDFMRDDMKEKGFSTEMYDDPDPGTGDKDVVKKLNKLLRSNPDTPLPEGYKKIQDKEIDIAYVIPSMLKLPEAKLISLEILDGVLDKTFGVHIIEPLVKFRTYYRAKGIAPKPPEVTLSAPSENIKSKDKLPTIQAQPSIIPKQAKLSPLLKFEIAKAPPGQKDTYEQCAIVLENILHTLHMKSRKFLNRVEVTPNKLEEKFELKKEREKEAEEKKKQEMEKKRKMRQQMLLEEIARAKAERQEKLKIDEEKRKIEKAKEEEKKRKKMERERKEREERFSVAKEVVEVKKEKEVKLPDPEEIIKKQKEEEKNRKKFEEAKRRNAERLQQAIKEKESKGREIKMADITKELKEQQEKIIKQKTTAKILKNAKQSTEKSNQTKQEISTLLHDKDYNEIIDRFSQQIDTVYSFYCKQGSAKIEQDATSMFNSMTFQVFNKFCLQFRIFPGLVTGDEHQIIFKHLTKQKTFPPGIPPIITVDEFKQALAHIASHARTKLNQQAAQGPNMLSAKTFFSLIKYLELDIPVKTLKAKLKKLAEEKPSRINSIMGSAEATVMEEIKEAVLEPMINYEKIYNEDEKKAKILEEEEEEAILQKIFESKNLSPTEEGALQDISYPEYND</sequence>
<dbReference type="SUPFAM" id="SSF48371">
    <property type="entry name" value="ARM repeat"/>
    <property type="match status" value="1"/>
</dbReference>
<name>A0AAU9KI52_9CILI</name>
<comment type="caution">
    <text evidence="4">The sequence shown here is derived from an EMBL/GenBank/DDBJ whole genome shotgun (WGS) entry which is preliminary data.</text>
</comment>
<evidence type="ECO:0000256" key="2">
    <source>
        <dbReference type="SAM" id="MobiDB-lite"/>
    </source>
</evidence>
<feature type="compositionally biased region" description="Basic and acidic residues" evidence="2">
    <location>
        <begin position="1154"/>
        <end position="1171"/>
    </location>
</feature>
<feature type="coiled-coil region" evidence="1">
    <location>
        <begin position="1514"/>
        <end position="1541"/>
    </location>
</feature>
<dbReference type="InterPro" id="IPR028938">
    <property type="entry name" value="Rsf1-like"/>
</dbReference>
<dbReference type="PANTHER" id="PTHR14296:SF3">
    <property type="entry name" value="DIKAR, ISOFORM F"/>
    <property type="match status" value="1"/>
</dbReference>
<reference evidence="4" key="1">
    <citation type="submission" date="2021-09" db="EMBL/GenBank/DDBJ databases">
        <authorList>
            <consortium name="AG Swart"/>
            <person name="Singh M."/>
            <person name="Singh A."/>
            <person name="Seah K."/>
            <person name="Emmerich C."/>
        </authorList>
    </citation>
    <scope>NUCLEOTIDE SEQUENCE</scope>
    <source>
        <strain evidence="4">ATCC30299</strain>
    </source>
</reference>
<evidence type="ECO:0000313" key="4">
    <source>
        <dbReference type="EMBL" id="CAG9333687.1"/>
    </source>
</evidence>
<dbReference type="GO" id="GO:0006355">
    <property type="term" value="P:regulation of DNA-templated transcription"/>
    <property type="evidence" value="ECO:0007669"/>
    <property type="project" value="InterPro"/>
</dbReference>
<accession>A0AAU9KI52</accession>
<feature type="region of interest" description="Disordered" evidence="2">
    <location>
        <begin position="1154"/>
        <end position="1173"/>
    </location>
</feature>
<protein>
    <recommendedName>
        <fullName evidence="3">Calponin-homology (CH) domain-containing protein</fullName>
    </recommendedName>
</protein>
<feature type="coiled-coil region" evidence="1">
    <location>
        <begin position="738"/>
        <end position="782"/>
    </location>
</feature>
<gene>
    <name evidence="4" type="ORF">BSTOLATCC_MIC59503</name>
</gene>
<dbReference type="Proteomes" id="UP001162131">
    <property type="component" value="Unassembled WGS sequence"/>
</dbReference>
<evidence type="ECO:0000256" key="1">
    <source>
        <dbReference type="SAM" id="Coils"/>
    </source>
</evidence>
<organism evidence="4 5">
    <name type="scientific">Blepharisma stoltei</name>
    <dbReference type="NCBI Taxonomy" id="1481888"/>
    <lineage>
        <taxon>Eukaryota</taxon>
        <taxon>Sar</taxon>
        <taxon>Alveolata</taxon>
        <taxon>Ciliophora</taxon>
        <taxon>Postciliodesmatophora</taxon>
        <taxon>Heterotrichea</taxon>
        <taxon>Heterotrichida</taxon>
        <taxon>Blepharismidae</taxon>
        <taxon>Blepharisma</taxon>
    </lineage>
</organism>
<feature type="domain" description="Calponin-homology (CH)" evidence="3">
    <location>
        <begin position="1"/>
        <end position="126"/>
    </location>
</feature>
<dbReference type="InterPro" id="IPR016024">
    <property type="entry name" value="ARM-type_fold"/>
</dbReference>
<keyword evidence="5" id="KW-1185">Reference proteome</keyword>
<dbReference type="InterPro" id="IPR001715">
    <property type="entry name" value="CH_dom"/>
</dbReference>
<proteinExistence type="predicted"/>
<dbReference type="EMBL" id="CAJZBQ010000057">
    <property type="protein sequence ID" value="CAG9333687.1"/>
    <property type="molecule type" value="Genomic_DNA"/>
</dbReference>
<dbReference type="GO" id="GO:0031213">
    <property type="term" value="C:RSF complex"/>
    <property type="evidence" value="ECO:0007669"/>
    <property type="project" value="InterPro"/>
</dbReference>
<evidence type="ECO:0000313" key="5">
    <source>
        <dbReference type="Proteomes" id="UP001162131"/>
    </source>
</evidence>
<evidence type="ECO:0000259" key="3">
    <source>
        <dbReference type="PROSITE" id="PS50021"/>
    </source>
</evidence>
<dbReference type="PROSITE" id="PS50021">
    <property type="entry name" value="CH"/>
    <property type="match status" value="1"/>
</dbReference>
<keyword evidence="1" id="KW-0175">Coiled coil</keyword>